<dbReference type="Gene3D" id="1.10.10.10">
    <property type="entry name" value="Winged helix-like DNA-binding domain superfamily/Winged helix DNA-binding domain"/>
    <property type="match status" value="1"/>
</dbReference>
<reference evidence="8 9" key="1">
    <citation type="journal article" date="2013" name="PLoS Genet.">
        <title>The genome and development-dependent transcriptomes of Pyronema confluens: a window into fungal evolution.</title>
        <authorList>
            <person name="Traeger S."/>
            <person name="Altegoer F."/>
            <person name="Freitag M."/>
            <person name="Gabaldon T."/>
            <person name="Kempken F."/>
            <person name="Kumar A."/>
            <person name="Marcet-Houben M."/>
            <person name="Poggeler S."/>
            <person name="Stajich J.E."/>
            <person name="Nowrousian M."/>
        </authorList>
    </citation>
    <scope>NUCLEOTIDE SEQUENCE [LARGE SCALE GENOMIC DNA]</scope>
    <source>
        <strain evidence="9">CBS 100304</strain>
        <tissue evidence="8">Vegetative mycelium</tissue>
    </source>
</reference>
<dbReference type="GO" id="GO:0120230">
    <property type="term" value="F:recombinase activator activity"/>
    <property type="evidence" value="ECO:0007669"/>
    <property type="project" value="TreeGrafter"/>
</dbReference>
<evidence type="ECO:0000256" key="6">
    <source>
        <dbReference type="SAM" id="Coils"/>
    </source>
</evidence>
<dbReference type="InterPro" id="IPR010776">
    <property type="entry name" value="Hop2_WH_dom"/>
</dbReference>
<protein>
    <submittedName>
        <fullName evidence="8">Similar to Homologous-pairing protein 2 acc. no. Q9HGK2</fullName>
    </submittedName>
</protein>
<feature type="coiled-coil region" evidence="6">
    <location>
        <begin position="208"/>
        <end position="235"/>
    </location>
</feature>
<dbReference type="EMBL" id="HF936418">
    <property type="protein sequence ID" value="CCX16509.1"/>
    <property type="molecule type" value="Genomic_DNA"/>
</dbReference>
<sequence length="319" mass="36040">MQHPTIIVEKAVQPSTAVALSNHLATWRYGFLCIFYLRTKALRRHVACPARDLDLNTYPTLLHSHFHVPLLSIPNSSTLDPLTMPPKKEKKEQFKGDEATEMIMEYLIKQNRPYSAVDISSNLHNAVTKTTAAKLLKEMHESGQIEGRVSGKAVVYHVIQDPKESATEEDLKAIDEEVEVIKQETLTLKSQLKEVQSSLASLKTTPSVASLNESIYQLEKEVKEMEAQLSVLEAGATKPINPVEKAKADKEYKRIEGQYLKRQKQFKLFWGTLLDAMEGDPRELWVSDISFLILYGYLEVFSRGGMRYLRTGYCSGPGP</sequence>
<dbReference type="Proteomes" id="UP000018144">
    <property type="component" value="Unassembled WGS sequence"/>
</dbReference>
<dbReference type="eggNOG" id="KOG4603">
    <property type="taxonomic scope" value="Eukaryota"/>
</dbReference>
<dbReference type="GO" id="GO:0003690">
    <property type="term" value="F:double-stranded DNA binding"/>
    <property type="evidence" value="ECO:0007669"/>
    <property type="project" value="TreeGrafter"/>
</dbReference>
<feature type="domain" description="Homologous-pairing protein 2 winged helix" evidence="7">
    <location>
        <begin position="98"/>
        <end position="157"/>
    </location>
</feature>
<dbReference type="InterPro" id="IPR036390">
    <property type="entry name" value="WH_DNA-bd_sf"/>
</dbReference>
<comment type="similarity">
    <text evidence="2">Belongs to the HOP2 family.</text>
</comment>
<keyword evidence="4" id="KW-0539">Nucleus</keyword>
<dbReference type="PANTHER" id="PTHR15938:SF0">
    <property type="entry name" value="HOMOLOGOUS-PAIRING PROTEIN 2 HOMOLOG"/>
    <property type="match status" value="1"/>
</dbReference>
<dbReference type="InterPro" id="IPR036388">
    <property type="entry name" value="WH-like_DNA-bd_sf"/>
</dbReference>
<evidence type="ECO:0000256" key="4">
    <source>
        <dbReference type="ARBA" id="ARBA00023242"/>
    </source>
</evidence>
<evidence type="ECO:0000313" key="8">
    <source>
        <dbReference type="EMBL" id="CCX16509.1"/>
    </source>
</evidence>
<accession>U4LIG3</accession>
<keyword evidence="9" id="KW-1185">Reference proteome</keyword>
<dbReference type="OrthoDB" id="272266at2759"/>
<keyword evidence="6" id="KW-0175">Coiled coil</keyword>
<dbReference type="PANTHER" id="PTHR15938">
    <property type="entry name" value="TBP-1 INTERACTING PROTEIN"/>
    <property type="match status" value="1"/>
</dbReference>
<evidence type="ECO:0000313" key="9">
    <source>
        <dbReference type="Proteomes" id="UP000018144"/>
    </source>
</evidence>
<proteinExistence type="inferred from homology"/>
<organism evidence="8 9">
    <name type="scientific">Pyronema omphalodes (strain CBS 100304)</name>
    <name type="common">Pyronema confluens</name>
    <dbReference type="NCBI Taxonomy" id="1076935"/>
    <lineage>
        <taxon>Eukaryota</taxon>
        <taxon>Fungi</taxon>
        <taxon>Dikarya</taxon>
        <taxon>Ascomycota</taxon>
        <taxon>Pezizomycotina</taxon>
        <taxon>Pezizomycetes</taxon>
        <taxon>Pezizales</taxon>
        <taxon>Pyronemataceae</taxon>
        <taxon>Pyronema</taxon>
    </lineage>
</organism>
<dbReference type="GO" id="GO:0000794">
    <property type="term" value="C:condensed nuclear chromosome"/>
    <property type="evidence" value="ECO:0007669"/>
    <property type="project" value="TreeGrafter"/>
</dbReference>
<gene>
    <name evidence="8" type="ORF">PCON_03152</name>
</gene>
<dbReference type="AlphaFoldDB" id="U4LIG3"/>
<dbReference type="GO" id="GO:0010774">
    <property type="term" value="P:meiotic strand invasion involved in reciprocal meiotic recombination"/>
    <property type="evidence" value="ECO:0007669"/>
    <property type="project" value="TreeGrafter"/>
</dbReference>
<keyword evidence="3" id="KW-0233">DNA recombination</keyword>
<dbReference type="OMA" id="HESGQIE"/>
<dbReference type="Pfam" id="PF07106">
    <property type="entry name" value="WHD_TBPIP"/>
    <property type="match status" value="1"/>
</dbReference>
<keyword evidence="5" id="KW-0469">Meiosis</keyword>
<dbReference type="GO" id="GO:0120231">
    <property type="term" value="C:DNA recombinase auxiliary factor complex"/>
    <property type="evidence" value="ECO:0007669"/>
    <property type="project" value="TreeGrafter"/>
</dbReference>
<evidence type="ECO:0000256" key="5">
    <source>
        <dbReference type="ARBA" id="ARBA00023254"/>
    </source>
</evidence>
<evidence type="ECO:0000256" key="1">
    <source>
        <dbReference type="ARBA" id="ARBA00004123"/>
    </source>
</evidence>
<evidence type="ECO:0000256" key="2">
    <source>
        <dbReference type="ARBA" id="ARBA00007922"/>
    </source>
</evidence>
<dbReference type="STRING" id="1076935.U4LIG3"/>
<dbReference type="GO" id="GO:0007129">
    <property type="term" value="P:homologous chromosome pairing at meiosis"/>
    <property type="evidence" value="ECO:0007669"/>
    <property type="project" value="TreeGrafter"/>
</dbReference>
<dbReference type="SUPFAM" id="SSF46785">
    <property type="entry name" value="Winged helix' DNA-binding domain"/>
    <property type="match status" value="1"/>
</dbReference>
<name>U4LIG3_PYROM</name>
<evidence type="ECO:0000259" key="7">
    <source>
        <dbReference type="Pfam" id="PF07106"/>
    </source>
</evidence>
<dbReference type="GO" id="GO:0000709">
    <property type="term" value="P:meiotic joint molecule formation"/>
    <property type="evidence" value="ECO:0007669"/>
    <property type="project" value="TreeGrafter"/>
</dbReference>
<evidence type="ECO:0000256" key="3">
    <source>
        <dbReference type="ARBA" id="ARBA00023172"/>
    </source>
</evidence>
<comment type="subcellular location">
    <subcellularLocation>
        <location evidence="1">Nucleus</location>
    </subcellularLocation>
</comment>